<dbReference type="SUPFAM" id="SSF141868">
    <property type="entry name" value="EAL domain-like"/>
    <property type="match status" value="1"/>
</dbReference>
<dbReference type="GO" id="GO:0071111">
    <property type="term" value="F:cyclic-guanylate-specific phosphodiesterase activity"/>
    <property type="evidence" value="ECO:0007669"/>
    <property type="project" value="InterPro"/>
</dbReference>
<dbReference type="InterPro" id="IPR050706">
    <property type="entry name" value="Cyclic-di-GMP_PDE-like"/>
</dbReference>
<sequence length="77" mass="8761">ELFLVYQPIVDINTRAILGAEALCRWVSAERGIISPLKFITIAEDIGFINELGYQIIKTAMGEFRHFSQRASLKDDF</sequence>
<dbReference type="PROSITE" id="PS50883">
    <property type="entry name" value="EAL"/>
    <property type="match status" value="1"/>
</dbReference>
<dbReference type="InterPro" id="IPR035919">
    <property type="entry name" value="EAL_sf"/>
</dbReference>
<evidence type="ECO:0000313" key="3">
    <source>
        <dbReference type="Proteomes" id="UP000318521"/>
    </source>
</evidence>
<accession>A0A553ZSB2</accession>
<comment type="caution">
    <text evidence="2">The sequence shown here is derived from an EMBL/GenBank/DDBJ whole genome shotgun (WGS) entry which is preliminary data.</text>
</comment>
<dbReference type="Gene3D" id="3.20.20.450">
    <property type="entry name" value="EAL domain"/>
    <property type="match status" value="1"/>
</dbReference>
<evidence type="ECO:0000313" key="2">
    <source>
        <dbReference type="EMBL" id="TSB44255.1"/>
    </source>
</evidence>
<dbReference type="AlphaFoldDB" id="A0A553ZSB2"/>
<proteinExistence type="predicted"/>
<dbReference type="EMBL" id="VLXZ01000436">
    <property type="protein sequence ID" value="TSB44255.1"/>
    <property type="molecule type" value="Genomic_DNA"/>
</dbReference>
<protein>
    <submittedName>
        <fullName evidence="2">EAL domain-containing protein</fullName>
    </submittedName>
</protein>
<dbReference type="CDD" id="cd01948">
    <property type="entry name" value="EAL"/>
    <property type="match status" value="1"/>
</dbReference>
<dbReference type="Proteomes" id="UP000318521">
    <property type="component" value="Unassembled WGS sequence"/>
</dbReference>
<dbReference type="Pfam" id="PF00563">
    <property type="entry name" value="EAL"/>
    <property type="match status" value="1"/>
</dbReference>
<dbReference type="InterPro" id="IPR001633">
    <property type="entry name" value="EAL_dom"/>
</dbReference>
<gene>
    <name evidence="2" type="ORF">FN960_22590</name>
</gene>
<organism evidence="2 3">
    <name type="scientific">Alkalicoccobacillus porphyridii</name>
    <dbReference type="NCBI Taxonomy" id="2597270"/>
    <lineage>
        <taxon>Bacteria</taxon>
        <taxon>Bacillati</taxon>
        <taxon>Bacillota</taxon>
        <taxon>Bacilli</taxon>
        <taxon>Bacillales</taxon>
        <taxon>Bacillaceae</taxon>
        <taxon>Alkalicoccobacillus</taxon>
    </lineage>
</organism>
<feature type="non-terminal residue" evidence="2">
    <location>
        <position position="1"/>
    </location>
</feature>
<dbReference type="RefSeq" id="WP_143850875.1">
    <property type="nucleotide sequence ID" value="NZ_VLXZ01000436.1"/>
</dbReference>
<reference evidence="2 3" key="1">
    <citation type="submission" date="2019-07" db="EMBL/GenBank/DDBJ databases">
        <authorList>
            <person name="Park Y.J."/>
            <person name="Jeong S.E."/>
            <person name="Jung H.S."/>
        </authorList>
    </citation>
    <scope>NUCLEOTIDE SEQUENCE [LARGE SCALE GENOMIC DNA]</scope>
    <source>
        <strain evidence="3">P16(2019)</strain>
    </source>
</reference>
<dbReference type="PANTHER" id="PTHR33121:SF81">
    <property type="entry name" value="CYCLIC DI-GMP PHOSPHODIESTERASE PDEB-RELATED"/>
    <property type="match status" value="1"/>
</dbReference>
<dbReference type="PANTHER" id="PTHR33121">
    <property type="entry name" value="CYCLIC DI-GMP PHOSPHODIESTERASE PDEF"/>
    <property type="match status" value="1"/>
</dbReference>
<dbReference type="OrthoDB" id="9759607at2"/>
<feature type="domain" description="EAL" evidence="1">
    <location>
        <begin position="1"/>
        <end position="77"/>
    </location>
</feature>
<keyword evidence="3" id="KW-1185">Reference proteome</keyword>
<feature type="non-terminal residue" evidence="2">
    <location>
        <position position="77"/>
    </location>
</feature>
<evidence type="ECO:0000259" key="1">
    <source>
        <dbReference type="PROSITE" id="PS50883"/>
    </source>
</evidence>
<name>A0A553ZSB2_9BACI</name>